<feature type="signal peptide" evidence="1">
    <location>
        <begin position="1"/>
        <end position="23"/>
    </location>
</feature>
<evidence type="ECO:0000259" key="2">
    <source>
        <dbReference type="Pfam" id="PF07007"/>
    </source>
</evidence>
<evidence type="ECO:0000313" key="4">
    <source>
        <dbReference type="Proteomes" id="UP000295645"/>
    </source>
</evidence>
<gene>
    <name evidence="3" type="ORF">EC912_101214</name>
</gene>
<evidence type="ECO:0000256" key="1">
    <source>
        <dbReference type="SAM" id="SignalP"/>
    </source>
</evidence>
<dbReference type="OrthoDB" id="86940at2"/>
<feature type="chain" id="PRO_5020625047" evidence="1">
    <location>
        <begin position="24"/>
        <end position="338"/>
    </location>
</feature>
<protein>
    <submittedName>
        <fullName evidence="3">Uncharacterized protein YecT (DUF1311 family)</fullName>
    </submittedName>
</protein>
<keyword evidence="1" id="KW-0732">Signal</keyword>
<accession>A0A4V2W4T8</accession>
<dbReference type="RefSeq" id="WP_132141301.1">
    <property type="nucleotide sequence ID" value="NZ_SMCS01000001.1"/>
</dbReference>
<dbReference type="PANTHER" id="PTHR39176">
    <property type="entry name" value="PERIPLASMIC PROTEIN-RELATED"/>
    <property type="match status" value="1"/>
</dbReference>
<organism evidence="3 4">
    <name type="scientific">Luteibacter rhizovicinus</name>
    <dbReference type="NCBI Taxonomy" id="242606"/>
    <lineage>
        <taxon>Bacteria</taxon>
        <taxon>Pseudomonadati</taxon>
        <taxon>Pseudomonadota</taxon>
        <taxon>Gammaproteobacteria</taxon>
        <taxon>Lysobacterales</taxon>
        <taxon>Rhodanobacteraceae</taxon>
        <taxon>Luteibacter</taxon>
    </lineage>
</organism>
<feature type="domain" description="Lysozyme inhibitor LprI-like N-terminal" evidence="2">
    <location>
        <begin position="40"/>
        <end position="129"/>
    </location>
</feature>
<evidence type="ECO:0000313" key="3">
    <source>
        <dbReference type="EMBL" id="TCV97219.1"/>
    </source>
</evidence>
<dbReference type="Pfam" id="PF07007">
    <property type="entry name" value="LprI"/>
    <property type="match status" value="1"/>
</dbReference>
<dbReference type="InterPro" id="IPR009739">
    <property type="entry name" value="LprI-like_N"/>
</dbReference>
<dbReference type="Gene3D" id="1.20.1270.180">
    <property type="match status" value="1"/>
</dbReference>
<dbReference type="PANTHER" id="PTHR39176:SF1">
    <property type="entry name" value="PERIPLASMIC PROTEIN"/>
    <property type="match status" value="1"/>
</dbReference>
<dbReference type="AlphaFoldDB" id="A0A4V2W4T8"/>
<keyword evidence="4" id="KW-1185">Reference proteome</keyword>
<dbReference type="EMBL" id="SMCS01000001">
    <property type="protein sequence ID" value="TCV97219.1"/>
    <property type="molecule type" value="Genomic_DNA"/>
</dbReference>
<dbReference type="Proteomes" id="UP000295645">
    <property type="component" value="Unassembled WGS sequence"/>
</dbReference>
<reference evidence="3 4" key="1">
    <citation type="submission" date="2019-03" db="EMBL/GenBank/DDBJ databases">
        <title>Above-ground endophytic microbial communities from plants in different locations in the United States.</title>
        <authorList>
            <person name="Frank C."/>
        </authorList>
    </citation>
    <scope>NUCLEOTIDE SEQUENCE [LARGE SCALE GENOMIC DNA]</scope>
    <source>
        <strain evidence="3 4">LP_13_YM</strain>
    </source>
</reference>
<sequence>MKYSPYIIALSLCSMASIVPAIAGTTSAQAPHLRDSYLQCTAAAHSSADTQACASTEFTYQDGRLNAAYRKLQSQLAPAKRTALRDEERAWVVAKEKACGAQAAVGSTPQNANTNVCTLTKTAARADELEAMLSGSASASNNPYARQPAAAGATGAAVSPVAAQEKGSKMDDLKAFATGGAKILDSQTGDLNGDGRADAVLVLDPPDNGNEKLGEGPARDVVLLVRDASGQLQKFAHNNRIVPCASCGGVAGDPFGYTRLEPGQFTVVNGGGGREHWADEYTFKYSAEKKDWLVAKVVRRVEDRETGKKKQLELTAKELGTVTFKDFDPSHLPEVELP</sequence>
<comment type="caution">
    <text evidence="3">The sequence shown here is derived from an EMBL/GenBank/DDBJ whole genome shotgun (WGS) entry which is preliminary data.</text>
</comment>
<proteinExistence type="predicted"/>
<name>A0A4V2W4T8_9GAMM</name>